<sequence length="135" mass="15101">MLAIAVVLLIAPIGVLAVRHLNRWTRRLTPRSPVPTRLAGYLTLAAAAMYVFGFVHLTYWATPRETCIVRYGTWDGRYGHASYWPLERKCADDIDMVPGYVNPLIVILLTGALTCALIAVVQLVRHRRVGFAPRS</sequence>
<dbReference type="EMBL" id="JBHSQS010000005">
    <property type="protein sequence ID" value="MFC5923668.1"/>
    <property type="molecule type" value="Genomic_DNA"/>
</dbReference>
<comment type="caution">
    <text evidence="2">The sequence shown here is derived from an EMBL/GenBank/DDBJ whole genome shotgun (WGS) entry which is preliminary data.</text>
</comment>
<name>A0ABW1H3V9_9ACTN</name>
<evidence type="ECO:0000313" key="3">
    <source>
        <dbReference type="Proteomes" id="UP001596226"/>
    </source>
</evidence>
<protein>
    <recommendedName>
        <fullName evidence="4">Integral membrane protein</fullName>
    </recommendedName>
</protein>
<gene>
    <name evidence="2" type="ORF">ACFQGL_09975</name>
</gene>
<dbReference type="RefSeq" id="WP_377508824.1">
    <property type="nucleotide sequence ID" value="NZ_JBHSQS010000005.1"/>
</dbReference>
<accession>A0ABW1H3V9</accession>
<evidence type="ECO:0000256" key="1">
    <source>
        <dbReference type="SAM" id="Phobius"/>
    </source>
</evidence>
<keyword evidence="1" id="KW-0812">Transmembrane</keyword>
<keyword evidence="1" id="KW-1133">Transmembrane helix</keyword>
<dbReference type="Proteomes" id="UP001596226">
    <property type="component" value="Unassembled WGS sequence"/>
</dbReference>
<proteinExistence type="predicted"/>
<feature type="transmembrane region" description="Helical" evidence="1">
    <location>
        <begin position="41"/>
        <end position="61"/>
    </location>
</feature>
<keyword evidence="3" id="KW-1185">Reference proteome</keyword>
<evidence type="ECO:0008006" key="4">
    <source>
        <dbReference type="Google" id="ProtNLM"/>
    </source>
</evidence>
<keyword evidence="1" id="KW-0472">Membrane</keyword>
<reference evidence="3" key="1">
    <citation type="journal article" date="2019" name="Int. J. Syst. Evol. Microbiol.">
        <title>The Global Catalogue of Microorganisms (GCM) 10K type strain sequencing project: providing services to taxonomists for standard genome sequencing and annotation.</title>
        <authorList>
            <consortium name="The Broad Institute Genomics Platform"/>
            <consortium name="The Broad Institute Genome Sequencing Center for Infectious Disease"/>
            <person name="Wu L."/>
            <person name="Ma J."/>
        </authorList>
    </citation>
    <scope>NUCLEOTIDE SEQUENCE [LARGE SCALE GENOMIC DNA]</scope>
    <source>
        <strain evidence="3">CGMCC 4.7144</strain>
    </source>
</reference>
<feature type="transmembrane region" description="Helical" evidence="1">
    <location>
        <begin position="104"/>
        <end position="124"/>
    </location>
</feature>
<organism evidence="2 3">
    <name type="scientific">Micromonospora vulcania</name>
    <dbReference type="NCBI Taxonomy" id="1441873"/>
    <lineage>
        <taxon>Bacteria</taxon>
        <taxon>Bacillati</taxon>
        <taxon>Actinomycetota</taxon>
        <taxon>Actinomycetes</taxon>
        <taxon>Micromonosporales</taxon>
        <taxon>Micromonosporaceae</taxon>
        <taxon>Micromonospora</taxon>
    </lineage>
</organism>
<evidence type="ECO:0000313" key="2">
    <source>
        <dbReference type="EMBL" id="MFC5923668.1"/>
    </source>
</evidence>